<dbReference type="SUPFAM" id="SSF52833">
    <property type="entry name" value="Thioredoxin-like"/>
    <property type="match status" value="1"/>
</dbReference>
<dbReference type="InterPro" id="IPR036249">
    <property type="entry name" value="Thioredoxin-like_sf"/>
</dbReference>
<organism evidence="11 12">
    <name type="scientific">Usitatibacter rugosus</name>
    <dbReference type="NCBI Taxonomy" id="2732067"/>
    <lineage>
        <taxon>Bacteria</taxon>
        <taxon>Pseudomonadati</taxon>
        <taxon>Pseudomonadota</taxon>
        <taxon>Betaproteobacteria</taxon>
        <taxon>Nitrosomonadales</taxon>
        <taxon>Usitatibacteraceae</taxon>
        <taxon>Usitatibacter</taxon>
    </lineage>
</organism>
<keyword evidence="3 9" id="KW-0732">Signal</keyword>
<dbReference type="Proteomes" id="UP000501534">
    <property type="component" value="Chromosome"/>
</dbReference>
<dbReference type="AlphaFoldDB" id="A0A6M4H0X9"/>
<evidence type="ECO:0000256" key="1">
    <source>
        <dbReference type="ARBA" id="ARBA00004418"/>
    </source>
</evidence>
<keyword evidence="12" id="KW-1185">Reference proteome</keyword>
<evidence type="ECO:0000256" key="8">
    <source>
        <dbReference type="PIRSR" id="PIRSR001488-1"/>
    </source>
</evidence>
<reference evidence="11 12" key="1">
    <citation type="submission" date="2020-04" db="EMBL/GenBank/DDBJ databases">
        <title>Usitatibacter rugosus gen. nov., sp. nov. and Usitatibacter palustris sp. nov., novel members of Usitatibacteraceae fam. nov. within the order Nitrosomonadales isolated from soil.</title>
        <authorList>
            <person name="Huber K.J."/>
            <person name="Neumann-Schaal M."/>
            <person name="Geppert A."/>
            <person name="Luckner M."/>
            <person name="Wanner G."/>
            <person name="Overmann J."/>
        </authorList>
    </citation>
    <scope>NUCLEOTIDE SEQUENCE [LARGE SCALE GENOMIC DNA]</scope>
    <source>
        <strain evidence="11 12">0125_3</strain>
    </source>
</reference>
<dbReference type="KEGG" id="uru:DSM104443_04246"/>
<dbReference type="GO" id="GO:0042597">
    <property type="term" value="C:periplasmic space"/>
    <property type="evidence" value="ECO:0007669"/>
    <property type="project" value="UniProtKB-SubCell"/>
</dbReference>
<dbReference type="InterPro" id="IPR013766">
    <property type="entry name" value="Thioredoxin_domain"/>
</dbReference>
<dbReference type="Pfam" id="PF01323">
    <property type="entry name" value="DSBA"/>
    <property type="match status" value="1"/>
</dbReference>
<dbReference type="InterPro" id="IPR017937">
    <property type="entry name" value="Thioredoxin_CS"/>
</dbReference>
<evidence type="ECO:0000256" key="4">
    <source>
        <dbReference type="ARBA" id="ARBA00022764"/>
    </source>
</evidence>
<dbReference type="EMBL" id="CP053069">
    <property type="protein sequence ID" value="QJR13151.1"/>
    <property type="molecule type" value="Genomic_DNA"/>
</dbReference>
<dbReference type="CDD" id="cd03019">
    <property type="entry name" value="DsbA_DsbA"/>
    <property type="match status" value="1"/>
</dbReference>
<protein>
    <recommendedName>
        <fullName evidence="7">Thiol:disulfide interchange protein</fullName>
    </recommendedName>
</protein>
<dbReference type="PIRSF" id="PIRSF001488">
    <property type="entry name" value="Tdi_protein"/>
    <property type="match status" value="1"/>
</dbReference>
<keyword evidence="4 7" id="KW-0574">Periplasm</keyword>
<dbReference type="PROSITE" id="PS51352">
    <property type="entry name" value="THIOREDOXIN_2"/>
    <property type="match status" value="1"/>
</dbReference>
<keyword evidence="5 7" id="KW-1015">Disulfide bond</keyword>
<evidence type="ECO:0000259" key="10">
    <source>
        <dbReference type="PROSITE" id="PS51352"/>
    </source>
</evidence>
<evidence type="ECO:0000256" key="9">
    <source>
        <dbReference type="SAM" id="SignalP"/>
    </source>
</evidence>
<evidence type="ECO:0000313" key="11">
    <source>
        <dbReference type="EMBL" id="QJR13151.1"/>
    </source>
</evidence>
<accession>A0A6M4H0X9</accession>
<comment type="similarity">
    <text evidence="2">Belongs to the thioredoxin family. DsbA subfamily.</text>
</comment>
<evidence type="ECO:0000256" key="7">
    <source>
        <dbReference type="PIRNR" id="PIRNR001488"/>
    </source>
</evidence>
<feature type="disulfide bond" description="Redox-active" evidence="8">
    <location>
        <begin position="54"/>
        <end position="57"/>
    </location>
</feature>
<dbReference type="GO" id="GO:0015036">
    <property type="term" value="F:disulfide oxidoreductase activity"/>
    <property type="evidence" value="ECO:0007669"/>
    <property type="project" value="UniProtKB-ARBA"/>
</dbReference>
<proteinExistence type="inferred from homology"/>
<feature type="domain" description="Thioredoxin" evidence="10">
    <location>
        <begin position="13"/>
        <end position="201"/>
    </location>
</feature>
<dbReference type="PROSITE" id="PS00194">
    <property type="entry name" value="THIOREDOXIN_1"/>
    <property type="match status" value="1"/>
</dbReference>
<dbReference type="InterPro" id="IPR001853">
    <property type="entry name" value="DSBA-like_thioredoxin_dom"/>
</dbReference>
<keyword evidence="6" id="KW-0676">Redox-active center</keyword>
<evidence type="ECO:0000256" key="3">
    <source>
        <dbReference type="ARBA" id="ARBA00022729"/>
    </source>
</evidence>
<feature type="signal peptide" evidence="9">
    <location>
        <begin position="1"/>
        <end position="24"/>
    </location>
</feature>
<evidence type="ECO:0000313" key="12">
    <source>
        <dbReference type="Proteomes" id="UP000501534"/>
    </source>
</evidence>
<dbReference type="PANTHER" id="PTHR35891">
    <property type="entry name" value="THIOL:DISULFIDE INTERCHANGE PROTEIN DSBA"/>
    <property type="match status" value="1"/>
</dbReference>
<comment type="subcellular location">
    <subcellularLocation>
        <location evidence="1 7">Periplasm</location>
    </subcellularLocation>
</comment>
<dbReference type="InterPro" id="IPR050824">
    <property type="entry name" value="Thiol_disulfide_DsbA"/>
</dbReference>
<feature type="chain" id="PRO_5026823974" description="Thiol:disulfide interchange protein" evidence="9">
    <location>
        <begin position="25"/>
        <end position="211"/>
    </location>
</feature>
<sequence length="211" mass="23214">MTSLRQLFAAALVAFGFAAAGASAQPADYGLLNPPQPTEGGGKIEVIEFFWYGCPHCARLEPFLAKWAAAAPKDVVVKRVHALPSNAWLENATLFYTLEAMGQVDRLHSKVFEAIHNEGVNLNIESVRNSWLTKNGIDPVKYAEVAKSFSVQTKLNRARQMTSSYKVDGVPQIYVNGKYVTNNTYAQGEPKIMPIVDKLVDRARKESVAAK</sequence>
<dbReference type="Gene3D" id="3.40.30.10">
    <property type="entry name" value="Glutaredoxin"/>
    <property type="match status" value="1"/>
</dbReference>
<dbReference type="RefSeq" id="WP_171095977.1">
    <property type="nucleotide sequence ID" value="NZ_CP053069.1"/>
</dbReference>
<evidence type="ECO:0000256" key="5">
    <source>
        <dbReference type="ARBA" id="ARBA00023157"/>
    </source>
</evidence>
<dbReference type="InterPro" id="IPR023205">
    <property type="entry name" value="DsbA/DsbL"/>
</dbReference>
<gene>
    <name evidence="11" type="primary">dsbA</name>
    <name evidence="11" type="ORF">DSM104443_04246</name>
</gene>
<dbReference type="PANTHER" id="PTHR35891:SF3">
    <property type="entry name" value="THIOL:DISULFIDE INTERCHANGE PROTEIN DSBL"/>
    <property type="match status" value="1"/>
</dbReference>
<name>A0A6M4H0X9_9PROT</name>
<evidence type="ECO:0000256" key="2">
    <source>
        <dbReference type="ARBA" id="ARBA00005791"/>
    </source>
</evidence>
<evidence type="ECO:0000256" key="6">
    <source>
        <dbReference type="ARBA" id="ARBA00023284"/>
    </source>
</evidence>